<proteinExistence type="predicted"/>
<feature type="transmembrane region" description="Helical" evidence="1">
    <location>
        <begin position="344"/>
        <end position="365"/>
    </location>
</feature>
<protein>
    <submittedName>
        <fullName evidence="2">Uncharacterized protein</fullName>
    </submittedName>
</protein>
<dbReference type="Proteomes" id="UP000824258">
    <property type="component" value="Unassembled WGS sequence"/>
</dbReference>
<evidence type="ECO:0000256" key="1">
    <source>
        <dbReference type="SAM" id="Phobius"/>
    </source>
</evidence>
<feature type="transmembrane region" description="Helical" evidence="1">
    <location>
        <begin position="243"/>
        <end position="261"/>
    </location>
</feature>
<feature type="transmembrane region" description="Helical" evidence="1">
    <location>
        <begin position="281"/>
        <end position="302"/>
    </location>
</feature>
<feature type="transmembrane region" description="Helical" evidence="1">
    <location>
        <begin position="21"/>
        <end position="41"/>
    </location>
</feature>
<sequence length="579" mass="64965">MTSKTSFYNPGLLRRSLLKGAPLWGLWLLFWLLLLPVYLLTRQDLVPFELTRYLFDCLVVAGTFGVFFYGLAVAWLQFAWLYRTRSAYHYASLPIRRETQFVSRYLSGLLFHLVPALAVTLLTMAAGVVKGENVALPALIFLACSTLMFLFYYGLAVFCAHLTGHVAAMPVLYLIANFLAPVLEYVLLLVANALIFGLSVSQHLWPLWLSPLYYCLNRNIFSVEWLNRGGETIGYVFTGWKPVLLFGAAGLVLAILAFLLFRRRRMESAGDVIAVSWLKPVFRYGVTLCCGLTLGMIIATLILNSSQIHFGTLLPCILFASIVGFLAAEMLLEKTIRVFQKKNFLRLGGALVAMTLVLLACRYDVFGFTRYVPQADGVASVSLDGRQPVDNSTIIEKTIALHQEIVANRHEVEENRGSFRAYRITYYLKDGGRVERYYRLPVGDHSDPDPSSLGYRMEVLENDPTVLLENYFFTSDQIRLDSISVEYVSGEFGTYDQINMTPAQGENLLEAMRKDVSLGTLGKTGLLAEDGVSGNVSVYLQYTYQDGTWDRGETLYVTPEATHTLEALRELGLPEEALQ</sequence>
<feature type="transmembrane region" description="Helical" evidence="1">
    <location>
        <begin position="53"/>
        <end position="76"/>
    </location>
</feature>
<keyword evidence="1" id="KW-1133">Transmembrane helix</keyword>
<dbReference type="AlphaFoldDB" id="A0A9D1A9C1"/>
<gene>
    <name evidence="2" type="ORF">IAA70_08420</name>
</gene>
<dbReference type="EMBL" id="DVGD01000282">
    <property type="protein sequence ID" value="HIR10416.1"/>
    <property type="molecule type" value="Genomic_DNA"/>
</dbReference>
<name>A0A9D1A9C1_9FIRM</name>
<feature type="transmembrane region" description="Helical" evidence="1">
    <location>
        <begin position="135"/>
        <end position="159"/>
    </location>
</feature>
<feature type="transmembrane region" description="Helical" evidence="1">
    <location>
        <begin position="171"/>
        <end position="198"/>
    </location>
</feature>
<feature type="transmembrane region" description="Helical" evidence="1">
    <location>
        <begin position="308"/>
        <end position="332"/>
    </location>
</feature>
<evidence type="ECO:0000313" key="2">
    <source>
        <dbReference type="EMBL" id="HIR10416.1"/>
    </source>
</evidence>
<comment type="caution">
    <text evidence="2">The sequence shown here is derived from an EMBL/GenBank/DDBJ whole genome shotgun (WGS) entry which is preliminary data.</text>
</comment>
<feature type="transmembrane region" description="Helical" evidence="1">
    <location>
        <begin position="105"/>
        <end position="129"/>
    </location>
</feature>
<reference evidence="2" key="1">
    <citation type="submission" date="2020-10" db="EMBL/GenBank/DDBJ databases">
        <authorList>
            <person name="Gilroy R."/>
        </authorList>
    </citation>
    <scope>NUCLEOTIDE SEQUENCE</scope>
    <source>
        <strain evidence="2">ChiHjej9B8-7071</strain>
    </source>
</reference>
<accession>A0A9D1A9C1</accession>
<reference evidence="2" key="2">
    <citation type="journal article" date="2021" name="PeerJ">
        <title>Extensive microbial diversity within the chicken gut microbiome revealed by metagenomics and culture.</title>
        <authorList>
            <person name="Gilroy R."/>
            <person name="Ravi A."/>
            <person name="Getino M."/>
            <person name="Pursley I."/>
            <person name="Horton D.L."/>
            <person name="Alikhan N.F."/>
            <person name="Baker D."/>
            <person name="Gharbi K."/>
            <person name="Hall N."/>
            <person name="Watson M."/>
            <person name="Adriaenssens E.M."/>
            <person name="Foster-Nyarko E."/>
            <person name="Jarju S."/>
            <person name="Secka A."/>
            <person name="Antonio M."/>
            <person name="Oren A."/>
            <person name="Chaudhuri R.R."/>
            <person name="La Ragione R."/>
            <person name="Hildebrand F."/>
            <person name="Pallen M.J."/>
        </authorList>
    </citation>
    <scope>NUCLEOTIDE SEQUENCE</scope>
    <source>
        <strain evidence="2">ChiHjej9B8-7071</strain>
    </source>
</reference>
<keyword evidence="1" id="KW-0472">Membrane</keyword>
<keyword evidence="1" id="KW-0812">Transmembrane</keyword>
<organism evidence="2 3">
    <name type="scientific">Candidatus Avoscillospira stercoripullorum</name>
    <dbReference type="NCBI Taxonomy" id="2840709"/>
    <lineage>
        <taxon>Bacteria</taxon>
        <taxon>Bacillati</taxon>
        <taxon>Bacillota</taxon>
        <taxon>Clostridia</taxon>
        <taxon>Eubacteriales</taxon>
        <taxon>Oscillospiraceae</taxon>
        <taxon>Oscillospiraceae incertae sedis</taxon>
        <taxon>Candidatus Avoscillospira</taxon>
    </lineage>
</organism>
<evidence type="ECO:0000313" key="3">
    <source>
        <dbReference type="Proteomes" id="UP000824258"/>
    </source>
</evidence>